<evidence type="ECO:0000256" key="1">
    <source>
        <dbReference type="ARBA" id="ARBA00004651"/>
    </source>
</evidence>
<keyword evidence="5 6" id="KW-0472">Membrane</keyword>
<evidence type="ECO:0000256" key="5">
    <source>
        <dbReference type="ARBA" id="ARBA00023136"/>
    </source>
</evidence>
<feature type="transmembrane region" description="Helical" evidence="6">
    <location>
        <begin position="62"/>
        <end position="86"/>
    </location>
</feature>
<dbReference type="NCBIfam" id="NF009036">
    <property type="entry name" value="PRK12369.1"/>
    <property type="match status" value="1"/>
</dbReference>
<dbReference type="GO" id="GO:1904680">
    <property type="term" value="F:peptide transmembrane transporter activity"/>
    <property type="evidence" value="ECO:0007669"/>
    <property type="project" value="InterPro"/>
</dbReference>
<keyword evidence="2" id="KW-0813">Transport</keyword>
<dbReference type="SUPFAM" id="SSF90123">
    <property type="entry name" value="ABC transporter transmembrane region"/>
    <property type="match status" value="1"/>
</dbReference>
<feature type="transmembrane region" description="Helical" evidence="6">
    <location>
        <begin position="260"/>
        <end position="280"/>
    </location>
</feature>
<accession>A0A7Y0E3L6</accession>
<dbReference type="AlphaFoldDB" id="A0A7Y0E3L6"/>
<dbReference type="InterPro" id="IPR009248">
    <property type="entry name" value="SbmA_BacA"/>
</dbReference>
<protein>
    <submittedName>
        <fullName evidence="7">Peptide antibiotic transporter SbmA</fullName>
    </submittedName>
</protein>
<dbReference type="GO" id="GO:0005886">
    <property type="term" value="C:plasma membrane"/>
    <property type="evidence" value="ECO:0007669"/>
    <property type="project" value="UniProtKB-SubCell"/>
</dbReference>
<dbReference type="NCBIfam" id="NF008306">
    <property type="entry name" value="PRK11098.1"/>
    <property type="match status" value="1"/>
</dbReference>
<dbReference type="Proteomes" id="UP000539372">
    <property type="component" value="Unassembled WGS sequence"/>
</dbReference>
<evidence type="ECO:0000256" key="4">
    <source>
        <dbReference type="ARBA" id="ARBA00022989"/>
    </source>
</evidence>
<dbReference type="GO" id="GO:0015833">
    <property type="term" value="P:peptide transport"/>
    <property type="evidence" value="ECO:0007669"/>
    <property type="project" value="InterPro"/>
</dbReference>
<evidence type="ECO:0000313" key="8">
    <source>
        <dbReference type="Proteomes" id="UP000539372"/>
    </source>
</evidence>
<keyword evidence="8" id="KW-1185">Reference proteome</keyword>
<dbReference type="PANTHER" id="PTHR11384:SF59">
    <property type="entry name" value="LYSOSOMAL COBALAMIN TRANSPORTER ABCD4"/>
    <property type="match status" value="1"/>
</dbReference>
<organism evidence="7 8">
    <name type="scientific">Pacificispira spongiicola</name>
    <dbReference type="NCBI Taxonomy" id="2729598"/>
    <lineage>
        <taxon>Bacteria</taxon>
        <taxon>Pseudomonadati</taxon>
        <taxon>Pseudomonadota</taxon>
        <taxon>Alphaproteobacteria</taxon>
        <taxon>Rhodospirillales</taxon>
        <taxon>Rhodospirillaceae</taxon>
        <taxon>Pacificispira</taxon>
    </lineage>
</organism>
<feature type="transmembrane region" description="Helical" evidence="6">
    <location>
        <begin position="172"/>
        <end position="191"/>
    </location>
</feature>
<proteinExistence type="predicted"/>
<gene>
    <name evidence="7" type="primary">sbmA</name>
    <name evidence="7" type="ORF">HH303_18730</name>
</gene>
<comment type="caution">
    <text evidence="7">The sequence shown here is derived from an EMBL/GenBank/DDBJ whole genome shotgun (WGS) entry which is preliminary data.</text>
</comment>
<name>A0A7Y0E3L6_9PROT</name>
<dbReference type="RefSeq" id="WP_169626930.1">
    <property type="nucleotide sequence ID" value="NZ_JABBNT010000006.1"/>
</dbReference>
<dbReference type="Pfam" id="PF05992">
    <property type="entry name" value="SbmA_BacA"/>
    <property type="match status" value="1"/>
</dbReference>
<evidence type="ECO:0000256" key="6">
    <source>
        <dbReference type="SAM" id="Phobius"/>
    </source>
</evidence>
<reference evidence="7 8" key="1">
    <citation type="submission" date="2020-04" db="EMBL/GenBank/DDBJ databases">
        <title>Rhodospirillaceae bacterium KN72 isolated from deep sea.</title>
        <authorList>
            <person name="Zhang D.-C."/>
        </authorList>
    </citation>
    <scope>NUCLEOTIDE SEQUENCE [LARGE SCALE GENOMIC DNA]</scope>
    <source>
        <strain evidence="7 8">KN72</strain>
    </source>
</reference>
<keyword evidence="3 6" id="KW-0812">Transmembrane</keyword>
<dbReference type="GO" id="GO:0005524">
    <property type="term" value="F:ATP binding"/>
    <property type="evidence" value="ECO:0007669"/>
    <property type="project" value="InterPro"/>
</dbReference>
<feature type="transmembrane region" description="Helical" evidence="6">
    <location>
        <begin position="133"/>
        <end position="152"/>
    </location>
</feature>
<evidence type="ECO:0000256" key="2">
    <source>
        <dbReference type="ARBA" id="ARBA00022448"/>
    </source>
</evidence>
<dbReference type="EMBL" id="JABBNT010000006">
    <property type="protein sequence ID" value="NMM46533.1"/>
    <property type="molecule type" value="Genomic_DNA"/>
</dbReference>
<sequence>MFRSFFLNRAWAVWSWLGMAVIVGGTWYQVEVDVQINEWFGGFYDMVQKALGEPGSISLDEFYGFLFTFARIAGIYIVIAVLLSFFTKHWVFRWRQAMNNFYMENWQKLRHIEGASQRVQEDTRRFATIMESLGSSLLDSLMTLIAFLPILWELSKPIKELPGIGEVEHALVYVAVIFALFGTAVLAAVGIKLPGLEFNNQKVEASYRKELVYGEDDAARADPPTVQELFHHVRKNYFRLFFHYMYFDVAKWSYLQFGVLVPYIALAPTIVAGALTLGVMQQIVRAFGRVESSFQFLVRSWGTIVELISVYKRLRAFEAEIYKDDPRDELARQQV</sequence>
<dbReference type="InterPro" id="IPR050835">
    <property type="entry name" value="ABC_transporter_sub-D"/>
</dbReference>
<dbReference type="PANTHER" id="PTHR11384">
    <property type="entry name" value="ATP-BINDING CASSETTE, SUB-FAMILY D MEMBER"/>
    <property type="match status" value="1"/>
</dbReference>
<dbReference type="InterPro" id="IPR036640">
    <property type="entry name" value="ABC1_TM_sf"/>
</dbReference>
<evidence type="ECO:0000313" key="7">
    <source>
        <dbReference type="EMBL" id="NMM46533.1"/>
    </source>
</evidence>
<feature type="transmembrane region" description="Helical" evidence="6">
    <location>
        <begin position="12"/>
        <end position="30"/>
    </location>
</feature>
<comment type="subcellular location">
    <subcellularLocation>
        <location evidence="1">Cell membrane</location>
        <topology evidence="1">Multi-pass membrane protein</topology>
    </subcellularLocation>
</comment>
<keyword evidence="4 6" id="KW-1133">Transmembrane helix</keyword>
<evidence type="ECO:0000256" key="3">
    <source>
        <dbReference type="ARBA" id="ARBA00022692"/>
    </source>
</evidence>